<keyword evidence="12" id="KW-0175">Coiled coil</keyword>
<evidence type="ECO:0000256" key="13">
    <source>
        <dbReference type="SAM" id="MobiDB-lite"/>
    </source>
</evidence>
<dbReference type="eggNOG" id="KOG0157">
    <property type="taxonomic scope" value="Eukaryota"/>
</dbReference>
<keyword evidence="8 11" id="KW-0408">Iron</keyword>
<dbReference type="PRINTS" id="PR00385">
    <property type="entry name" value="P450"/>
</dbReference>
<evidence type="ECO:0000256" key="2">
    <source>
        <dbReference type="ARBA" id="ARBA00010617"/>
    </source>
</evidence>
<feature type="compositionally biased region" description="Gly residues" evidence="13">
    <location>
        <begin position="638"/>
        <end position="649"/>
    </location>
</feature>
<keyword evidence="4" id="KW-0812">Transmembrane</keyword>
<keyword evidence="9" id="KW-0503">Monooxygenase</keyword>
<evidence type="ECO:0000256" key="5">
    <source>
        <dbReference type="ARBA" id="ARBA00022723"/>
    </source>
</evidence>
<evidence type="ECO:0000256" key="12">
    <source>
        <dbReference type="SAM" id="Coils"/>
    </source>
</evidence>
<dbReference type="SUPFAM" id="SSF48264">
    <property type="entry name" value="Cytochrome P450"/>
    <property type="match status" value="1"/>
</dbReference>
<organism evidence="14">
    <name type="scientific">Triticum urartu</name>
    <name type="common">Red wild einkorn</name>
    <name type="synonym">Crithodium urartu</name>
    <dbReference type="NCBI Taxonomy" id="4572"/>
    <lineage>
        <taxon>Eukaryota</taxon>
        <taxon>Viridiplantae</taxon>
        <taxon>Streptophyta</taxon>
        <taxon>Embryophyta</taxon>
        <taxon>Tracheophyta</taxon>
        <taxon>Spermatophyta</taxon>
        <taxon>Magnoliopsida</taxon>
        <taxon>Liliopsida</taxon>
        <taxon>Poales</taxon>
        <taxon>Poaceae</taxon>
        <taxon>BOP clade</taxon>
        <taxon>Pooideae</taxon>
        <taxon>Triticodae</taxon>
        <taxon>Triticeae</taxon>
        <taxon>Triticinae</taxon>
        <taxon>Triticum</taxon>
    </lineage>
</organism>
<gene>
    <name evidence="14" type="ORF">TRIUR3_33599</name>
</gene>
<comment type="cofactor">
    <cofactor evidence="11">
        <name>heme</name>
        <dbReference type="ChEBI" id="CHEBI:30413"/>
    </cofactor>
</comment>
<keyword evidence="3 11" id="KW-0349">Heme</keyword>
<evidence type="ECO:0000256" key="11">
    <source>
        <dbReference type="PIRSR" id="PIRSR602401-1"/>
    </source>
</evidence>
<name>M8B2S2_TRIUA</name>
<evidence type="ECO:0000256" key="10">
    <source>
        <dbReference type="ARBA" id="ARBA00023136"/>
    </source>
</evidence>
<evidence type="ECO:0000256" key="4">
    <source>
        <dbReference type="ARBA" id="ARBA00022692"/>
    </source>
</evidence>
<feature type="coiled-coil region" evidence="12">
    <location>
        <begin position="788"/>
        <end position="861"/>
    </location>
</feature>
<dbReference type="GO" id="GO:0016705">
    <property type="term" value="F:oxidoreductase activity, acting on paired donors, with incorporation or reduction of molecular oxygen"/>
    <property type="evidence" value="ECO:0007669"/>
    <property type="project" value="InterPro"/>
</dbReference>
<dbReference type="InterPro" id="IPR036396">
    <property type="entry name" value="Cyt_P450_sf"/>
</dbReference>
<proteinExistence type="inferred from homology"/>
<dbReference type="Pfam" id="PF00067">
    <property type="entry name" value="p450"/>
    <property type="match status" value="1"/>
</dbReference>
<comment type="subcellular location">
    <subcellularLocation>
        <location evidence="1">Membrane</location>
    </subcellularLocation>
</comment>
<sequence>MEATMVVMVHALAAILTLWLISRSLWHLVWRPYAFAGWVERQGIRGPPYRFVLGSLWEMKQMLIAERGKTPLDIGSADYTSPVNPFFHKWAADYGKTFLYWLGPTPTIYSTDLELVKQVLEDRTELFQKDYLNPSLERIFGKGLLTTNGDDWERHRRVVYPIFYHENLKSVSAMTRESTQKMIVQWCNLIEKGDGHQAKIDMGCYAEELTLGVIERVIFGAHYKEAREVFAEGKEIKKLAVHALADPRIPGFRYLPTRRNFQAWKLDRSITSKITRLIKERLASGVDGDDLIGLMLRANKSEEVESLSSDEMISECKTIFAAGQDTGATLLTWGMFLLTIYPEWQERLREEVLRECRDDDGEAPYINSIQVLGKLKLLNMFLLETLRLYSPLPFLLRKTASDTTLANIKFRKGTMITIPVMTLHRSKEIWGLDADEFNPMRFEKGVLGAANNTYAMLAFSCGPRGCPGRNYTMIEVQTVMTMILRRFSFSLSSQYVHMPRNFISLAPRYGLPLISPQSRFVFKHSLILDAPMLSGGVRSIRSALRGRSVVVPLIGCSDCGEQVRFYRSGTDEHDGWIFYKFVNHHVTCDFWRWELEYVQHLVETRSPVGDAIVDAIGAAEDRREEPERQRTESMAGRGTAGRGMAGRGTAGGANYASSIENKYATKQQIAMLLGFGPPPVHHHHQIPFFLIFHLQFRAPPDPFSPLSNSTNRSPSHLQLAATMVSWDDLPSSFEDDSVTSKPPTTISYEEWSGLATDLPSFRCGHGSLCEKHVAFESVDSGRRFLACAQKVLEEKQKMENELRHFKLDFAKMLAEKEQAMSQLGSTQLALTGLKVKANKERDQAVQERDQVIQERDDLKHEKRKLKYMIGDIFKHKEATKEKIRKLKGMLDEFVSL</sequence>
<dbReference type="GO" id="GO:0006629">
    <property type="term" value="P:lipid metabolic process"/>
    <property type="evidence" value="ECO:0007669"/>
    <property type="project" value="UniProtKB-ARBA"/>
</dbReference>
<dbReference type="GO" id="GO:0016020">
    <property type="term" value="C:membrane"/>
    <property type="evidence" value="ECO:0007669"/>
    <property type="project" value="UniProtKB-SubCell"/>
</dbReference>
<keyword evidence="10" id="KW-0472">Membrane</keyword>
<reference evidence="14" key="1">
    <citation type="journal article" date="2013" name="Nature">
        <title>Draft genome of the wheat A-genome progenitor Triticum urartu.</title>
        <authorList>
            <person name="Ling H.Q."/>
            <person name="Zhao S."/>
            <person name="Liu D."/>
            <person name="Wang J."/>
            <person name="Sun H."/>
            <person name="Zhang C."/>
            <person name="Fan H."/>
            <person name="Li D."/>
            <person name="Dong L."/>
            <person name="Tao Y."/>
            <person name="Gao C."/>
            <person name="Wu H."/>
            <person name="Li Y."/>
            <person name="Cui Y."/>
            <person name="Guo X."/>
            <person name="Zheng S."/>
            <person name="Wang B."/>
            <person name="Yu K."/>
            <person name="Liang Q."/>
            <person name="Yang W."/>
            <person name="Lou X."/>
            <person name="Chen J."/>
            <person name="Feng M."/>
            <person name="Jian J."/>
            <person name="Zhang X."/>
            <person name="Luo G."/>
            <person name="Jiang Y."/>
            <person name="Liu J."/>
            <person name="Wang Z."/>
            <person name="Sha Y."/>
            <person name="Zhang B."/>
            <person name="Wu H."/>
            <person name="Tang D."/>
            <person name="Shen Q."/>
            <person name="Xue P."/>
            <person name="Zou S."/>
            <person name="Wang X."/>
            <person name="Liu X."/>
            <person name="Wang F."/>
            <person name="Yang Y."/>
            <person name="An X."/>
            <person name="Dong Z."/>
            <person name="Zhang K."/>
            <person name="Zhang X."/>
            <person name="Luo M.C."/>
            <person name="Dvorak J."/>
            <person name="Tong Y."/>
            <person name="Wang J."/>
            <person name="Yang H."/>
            <person name="Li Z."/>
            <person name="Wang D."/>
            <person name="Zhang A."/>
            <person name="Wang J."/>
        </authorList>
    </citation>
    <scope>NUCLEOTIDE SEQUENCE</scope>
</reference>
<evidence type="ECO:0000313" key="14">
    <source>
        <dbReference type="EMBL" id="EMS67874.1"/>
    </source>
</evidence>
<evidence type="ECO:0000256" key="8">
    <source>
        <dbReference type="ARBA" id="ARBA00023004"/>
    </source>
</evidence>
<keyword evidence="5 11" id="KW-0479">Metal-binding</keyword>
<dbReference type="EMBL" id="KD013787">
    <property type="protein sequence ID" value="EMS67874.1"/>
    <property type="molecule type" value="Genomic_DNA"/>
</dbReference>
<evidence type="ECO:0000256" key="6">
    <source>
        <dbReference type="ARBA" id="ARBA00022989"/>
    </source>
</evidence>
<comment type="similarity">
    <text evidence="2">Belongs to the cytochrome P450 family.</text>
</comment>
<protein>
    <submittedName>
        <fullName evidence="14">Secologanin synthase</fullName>
    </submittedName>
</protein>
<dbReference type="STRING" id="4572.M8B2S2"/>
<dbReference type="InterPro" id="IPR017972">
    <property type="entry name" value="Cyt_P450_CS"/>
</dbReference>
<feature type="binding site" description="axial binding residue" evidence="11">
    <location>
        <position position="466"/>
    </location>
    <ligand>
        <name>heme</name>
        <dbReference type="ChEBI" id="CHEBI:30413"/>
    </ligand>
    <ligandPart>
        <name>Fe</name>
        <dbReference type="ChEBI" id="CHEBI:18248"/>
    </ligandPart>
</feature>
<evidence type="ECO:0000256" key="7">
    <source>
        <dbReference type="ARBA" id="ARBA00023002"/>
    </source>
</evidence>
<evidence type="ECO:0000256" key="1">
    <source>
        <dbReference type="ARBA" id="ARBA00004370"/>
    </source>
</evidence>
<dbReference type="PROSITE" id="PS00086">
    <property type="entry name" value="CYTOCHROME_P450"/>
    <property type="match status" value="1"/>
</dbReference>
<dbReference type="GO" id="GO:0005506">
    <property type="term" value="F:iron ion binding"/>
    <property type="evidence" value="ECO:0007669"/>
    <property type="project" value="InterPro"/>
</dbReference>
<feature type="region of interest" description="Disordered" evidence="13">
    <location>
        <begin position="619"/>
        <end position="649"/>
    </location>
</feature>
<dbReference type="Gene3D" id="1.10.630.10">
    <property type="entry name" value="Cytochrome P450"/>
    <property type="match status" value="1"/>
</dbReference>
<dbReference type="InterPro" id="IPR001128">
    <property type="entry name" value="Cyt_P450"/>
</dbReference>
<accession>M8B2S2</accession>
<keyword evidence="6" id="KW-1133">Transmembrane helix</keyword>
<dbReference type="InterPro" id="IPR050665">
    <property type="entry name" value="Cytochrome_P450_Monooxygen"/>
</dbReference>
<feature type="compositionally biased region" description="Basic and acidic residues" evidence="13">
    <location>
        <begin position="619"/>
        <end position="631"/>
    </location>
</feature>
<evidence type="ECO:0000256" key="3">
    <source>
        <dbReference type="ARBA" id="ARBA00022617"/>
    </source>
</evidence>
<dbReference type="GO" id="GO:0020037">
    <property type="term" value="F:heme binding"/>
    <property type="evidence" value="ECO:0007669"/>
    <property type="project" value="InterPro"/>
</dbReference>
<dbReference type="PRINTS" id="PR00463">
    <property type="entry name" value="EP450I"/>
</dbReference>
<dbReference type="InterPro" id="IPR002401">
    <property type="entry name" value="Cyt_P450_E_grp-I"/>
</dbReference>
<dbReference type="AlphaFoldDB" id="M8B2S2"/>
<dbReference type="PANTHER" id="PTHR24282:SF137">
    <property type="entry name" value="CYTOCHROME P450"/>
    <property type="match status" value="1"/>
</dbReference>
<evidence type="ECO:0000256" key="9">
    <source>
        <dbReference type="ARBA" id="ARBA00023033"/>
    </source>
</evidence>
<keyword evidence="7" id="KW-0560">Oxidoreductase</keyword>
<dbReference type="PANTHER" id="PTHR24282">
    <property type="entry name" value="CYTOCHROME P450 FAMILY MEMBER"/>
    <property type="match status" value="1"/>
</dbReference>
<dbReference type="GO" id="GO:0004497">
    <property type="term" value="F:monooxygenase activity"/>
    <property type="evidence" value="ECO:0007669"/>
    <property type="project" value="UniProtKB-KW"/>
</dbReference>